<evidence type="ECO:0000313" key="2">
    <source>
        <dbReference type="Proteomes" id="UP001458946"/>
    </source>
</evidence>
<proteinExistence type="predicted"/>
<comment type="caution">
    <text evidence="1">The sequence shown here is derived from an EMBL/GenBank/DDBJ whole genome shotgun (WGS) entry which is preliminary data.</text>
</comment>
<keyword evidence="2" id="KW-1185">Reference proteome</keyword>
<evidence type="ECO:0000313" key="1">
    <source>
        <dbReference type="EMBL" id="GAA5502943.1"/>
    </source>
</evidence>
<protein>
    <recommendedName>
        <fullName evidence="3">Toprim domain-containing protein</fullName>
    </recommendedName>
</protein>
<gene>
    <name evidence="1" type="ORF">Dxin01_02690</name>
</gene>
<organism evidence="1 2">
    <name type="scientific">Deinococcus xinjiangensis</name>
    <dbReference type="NCBI Taxonomy" id="457454"/>
    <lineage>
        <taxon>Bacteria</taxon>
        <taxon>Thermotogati</taxon>
        <taxon>Deinococcota</taxon>
        <taxon>Deinococci</taxon>
        <taxon>Deinococcales</taxon>
        <taxon>Deinococcaceae</taxon>
        <taxon>Deinococcus</taxon>
    </lineage>
</organism>
<reference evidence="1 2" key="1">
    <citation type="submission" date="2024-02" db="EMBL/GenBank/DDBJ databases">
        <title>Deinococcus xinjiangensis NBRC 107630.</title>
        <authorList>
            <person name="Ichikawa N."/>
            <person name="Katano-Makiyama Y."/>
            <person name="Hidaka K."/>
        </authorList>
    </citation>
    <scope>NUCLEOTIDE SEQUENCE [LARGE SCALE GENOMIC DNA]</scope>
    <source>
        <strain evidence="1 2">NBRC 107630</strain>
    </source>
</reference>
<accession>A0ABP9VHV8</accession>
<dbReference type="RefSeq" id="WP_353542915.1">
    <property type="nucleotide sequence ID" value="NZ_BAABRN010000033.1"/>
</dbReference>
<name>A0ABP9VHV8_9DEIO</name>
<evidence type="ECO:0008006" key="3">
    <source>
        <dbReference type="Google" id="ProtNLM"/>
    </source>
</evidence>
<dbReference type="Proteomes" id="UP001458946">
    <property type="component" value="Unassembled WGS sequence"/>
</dbReference>
<sequence>MSLNHAIETCDLPALIAKHCGHEAVRGLGPKGGTIRDPRPGMQESHPSFSVWLSPAGTWMWKKRGRNAGSGTAYMFLQSLGWIGRDIRAELLSFTGTQSAWSVSQVKEPPQQDILAQARAKLAELRPITGRELGEVRGRCQVMRETDAAADELKRRGLWPMGDLQACTLGGDLAFAVRGPEGRVYNLKRRREGAGSKYKVVVPGHGTPAWCNPNYGQARKELLVEGELNAAAAWKVITALGLDFDVQGLPGADTWPFLEGLEREVWIYADGGDSGDRMRARLQELAFACGSTKVRQIPALGEQDFCDVLGEGGVDALNEALHAGLESAAPNLRLASGPMPSIPQLSLAVAARAQVLLGQPEDYSGWPLVKR</sequence>
<dbReference type="EMBL" id="BAABRN010000033">
    <property type="protein sequence ID" value="GAA5502943.1"/>
    <property type="molecule type" value="Genomic_DNA"/>
</dbReference>